<dbReference type="EMBL" id="LOCK01000061">
    <property type="protein sequence ID" value="KTE89935.1"/>
    <property type="molecule type" value="Genomic_DNA"/>
</dbReference>
<dbReference type="Pfam" id="PF00348">
    <property type="entry name" value="polyprenyl_synt"/>
    <property type="match status" value="1"/>
</dbReference>
<dbReference type="Gene3D" id="1.10.600.10">
    <property type="entry name" value="Farnesyl Diphosphate Synthase"/>
    <property type="match status" value="1"/>
</dbReference>
<dbReference type="SUPFAM" id="SSF48576">
    <property type="entry name" value="Terpenoid synthases"/>
    <property type="match status" value="1"/>
</dbReference>
<sequence>MLLLSEHFKEELEEIKRTLRREIKLKAAEFDELVELNFGELENNACPLIVLAVSQTFGGAARSAIGLATIFQYIFMADQVHRLMKDDPDLEESKRQFPVLVGDFLYGKFFLSLCKEKMLHFLAPLAKVIENMNQGAIIRWLSRDKKVSDGEYIRTIEMERASLTGLAARLGAELAGCPLKVQEQCETIGWNLGIAWAASQERRSGGVVDFALTEARSILRELPDHRNHSLNQLIDYIESNVQVKTLELNYR</sequence>
<evidence type="ECO:0000313" key="7">
    <source>
        <dbReference type="EMBL" id="CDX02304.1"/>
    </source>
</evidence>
<keyword evidence="5" id="KW-0460">Magnesium</keyword>
<dbReference type="Proteomes" id="UP000054623">
    <property type="component" value="Unassembled WGS sequence"/>
</dbReference>
<evidence type="ECO:0000256" key="6">
    <source>
        <dbReference type="RuleBase" id="RU004466"/>
    </source>
</evidence>
<dbReference type="EMBL" id="LK996017">
    <property type="protein sequence ID" value="CDX02304.1"/>
    <property type="molecule type" value="Genomic_DNA"/>
</dbReference>
<evidence type="ECO:0000256" key="1">
    <source>
        <dbReference type="ARBA" id="ARBA00001946"/>
    </source>
</evidence>
<reference evidence="8 9" key="2">
    <citation type="submission" date="2015-12" db="EMBL/GenBank/DDBJ databases">
        <title>Draft Genome Sequence of Desulfitobacterium hafniense Strain DH, a Sulfate-reducing Bacterium Isolated from Paddy Soils.</title>
        <authorList>
            <person name="Bao P."/>
            <person name="Zhang X."/>
            <person name="Li G."/>
        </authorList>
    </citation>
    <scope>NUCLEOTIDE SEQUENCE [LARGE SCALE GENOMIC DNA]</scope>
    <source>
        <strain evidence="8 9">DH</strain>
    </source>
</reference>
<keyword evidence="3 6" id="KW-0808">Transferase</keyword>
<protein>
    <submittedName>
        <fullName evidence="7">Geranylgeranyl pyrophosphate synthase</fullName>
    </submittedName>
</protein>
<dbReference type="PANTHER" id="PTHR12001:SF85">
    <property type="entry name" value="SHORT CHAIN ISOPRENYL DIPHOSPHATE SYNTHASE"/>
    <property type="match status" value="1"/>
</dbReference>
<dbReference type="InterPro" id="IPR000092">
    <property type="entry name" value="Polyprenyl_synt"/>
</dbReference>
<name>A0A098B077_DESHA</name>
<organism evidence="7">
    <name type="scientific">Desulfitobacterium hafniense</name>
    <name type="common">Desulfitobacterium frappieri</name>
    <dbReference type="NCBI Taxonomy" id="49338"/>
    <lineage>
        <taxon>Bacteria</taxon>
        <taxon>Bacillati</taxon>
        <taxon>Bacillota</taxon>
        <taxon>Clostridia</taxon>
        <taxon>Eubacteriales</taxon>
        <taxon>Desulfitobacteriaceae</taxon>
        <taxon>Desulfitobacterium</taxon>
    </lineage>
</organism>
<dbReference type="GO" id="GO:0046872">
    <property type="term" value="F:metal ion binding"/>
    <property type="evidence" value="ECO:0007669"/>
    <property type="project" value="UniProtKB-KW"/>
</dbReference>
<dbReference type="OMA" id="QFIFMAS"/>
<dbReference type="PATRIC" id="fig|49338.4.peg.2598"/>
<evidence type="ECO:0000256" key="2">
    <source>
        <dbReference type="ARBA" id="ARBA00006706"/>
    </source>
</evidence>
<evidence type="ECO:0000256" key="4">
    <source>
        <dbReference type="ARBA" id="ARBA00022723"/>
    </source>
</evidence>
<comment type="cofactor">
    <cofactor evidence="1">
        <name>Mg(2+)</name>
        <dbReference type="ChEBI" id="CHEBI:18420"/>
    </cofactor>
</comment>
<dbReference type="GO" id="GO:0008299">
    <property type="term" value="P:isoprenoid biosynthetic process"/>
    <property type="evidence" value="ECO:0007669"/>
    <property type="project" value="InterPro"/>
</dbReference>
<accession>A0A098B077</accession>
<evidence type="ECO:0000256" key="5">
    <source>
        <dbReference type="ARBA" id="ARBA00022842"/>
    </source>
</evidence>
<dbReference type="GO" id="GO:0004659">
    <property type="term" value="F:prenyltransferase activity"/>
    <property type="evidence" value="ECO:0007669"/>
    <property type="project" value="InterPro"/>
</dbReference>
<proteinExistence type="inferred from homology"/>
<evidence type="ECO:0000256" key="3">
    <source>
        <dbReference type="ARBA" id="ARBA00022679"/>
    </source>
</evidence>
<dbReference type="PANTHER" id="PTHR12001">
    <property type="entry name" value="GERANYLGERANYL PYROPHOSPHATE SYNTHASE"/>
    <property type="match status" value="1"/>
</dbReference>
<evidence type="ECO:0000313" key="8">
    <source>
        <dbReference type="EMBL" id="KTE89935.1"/>
    </source>
</evidence>
<gene>
    <name evidence="8" type="ORF">AT727_11355</name>
    <name evidence="7" type="ORF">DPCES_2417</name>
</gene>
<dbReference type="RefSeq" id="WP_011460187.1">
    <property type="nucleotide sequence ID" value="NZ_JAYFNZ010000017.1"/>
</dbReference>
<evidence type="ECO:0000313" key="9">
    <source>
        <dbReference type="Proteomes" id="UP000054623"/>
    </source>
</evidence>
<reference evidence="7" key="1">
    <citation type="submission" date="2014-07" db="EMBL/GenBank/DDBJ databases">
        <authorList>
            <person name="Hornung V.Bastian."/>
        </authorList>
    </citation>
    <scope>NUCLEOTIDE SEQUENCE</scope>
    <source>
        <strain evidence="7">PCE-S</strain>
    </source>
</reference>
<keyword evidence="4" id="KW-0479">Metal-binding</keyword>
<dbReference type="InterPro" id="IPR008949">
    <property type="entry name" value="Isoprenoid_synthase_dom_sf"/>
</dbReference>
<dbReference type="OrthoDB" id="1795180at2"/>
<dbReference type="AlphaFoldDB" id="A0A098B077"/>
<comment type="similarity">
    <text evidence="2 6">Belongs to the FPP/GGPP synthase family.</text>
</comment>